<gene>
    <name evidence="4" type="ORF">S03H2_02236</name>
</gene>
<dbReference type="AlphaFoldDB" id="X1FU05"/>
<evidence type="ECO:0000313" key="4">
    <source>
        <dbReference type="EMBL" id="GAH24268.1"/>
    </source>
</evidence>
<dbReference type="InterPro" id="IPR017871">
    <property type="entry name" value="ABC_transporter-like_CS"/>
</dbReference>
<dbReference type="InterPro" id="IPR027417">
    <property type="entry name" value="P-loop_NTPase"/>
</dbReference>
<feature type="domain" description="ABC transporter" evidence="3">
    <location>
        <begin position="5"/>
        <end position="201"/>
    </location>
</feature>
<accession>X1FU05</accession>
<dbReference type="GO" id="GO:0005524">
    <property type="term" value="F:ATP binding"/>
    <property type="evidence" value="ECO:0007669"/>
    <property type="project" value="UniProtKB-KW"/>
</dbReference>
<dbReference type="PROSITE" id="PS50893">
    <property type="entry name" value="ABC_TRANSPORTER_2"/>
    <property type="match status" value="1"/>
</dbReference>
<dbReference type="SUPFAM" id="SSF52540">
    <property type="entry name" value="P-loop containing nucleoside triphosphate hydrolases"/>
    <property type="match status" value="1"/>
</dbReference>
<evidence type="ECO:0000256" key="2">
    <source>
        <dbReference type="ARBA" id="ARBA00022840"/>
    </source>
</evidence>
<dbReference type="InterPro" id="IPR003593">
    <property type="entry name" value="AAA+_ATPase"/>
</dbReference>
<proteinExistence type="predicted"/>
<dbReference type="GO" id="GO:0005886">
    <property type="term" value="C:plasma membrane"/>
    <property type="evidence" value="ECO:0007669"/>
    <property type="project" value="TreeGrafter"/>
</dbReference>
<evidence type="ECO:0000259" key="3">
    <source>
        <dbReference type="PROSITE" id="PS50893"/>
    </source>
</evidence>
<sequence length="201" mass="22929">MNQIVRFSNVSKRFQLFWEEIVIFKEINLEIDRNELVLLYGPSGSGKTTLLNLLTGLMHPNEGEIEVAGLYIDLIEDREKADFRSNYLGIVFQENNLVSTLTVRENIVLFQELCGFDGEEEEREKKIDGLLKRLKIDNRKDSFPAQLSGGEKKRVAIARALSNNPHILILDEPTGNLDRESADMLCDLINEIFTTTDITII</sequence>
<dbReference type="GO" id="GO:0016887">
    <property type="term" value="F:ATP hydrolysis activity"/>
    <property type="evidence" value="ECO:0007669"/>
    <property type="project" value="InterPro"/>
</dbReference>
<keyword evidence="1" id="KW-0547">Nucleotide-binding</keyword>
<dbReference type="SMART" id="SM00382">
    <property type="entry name" value="AAA"/>
    <property type="match status" value="1"/>
</dbReference>
<dbReference type="PANTHER" id="PTHR24220">
    <property type="entry name" value="IMPORT ATP-BINDING PROTEIN"/>
    <property type="match status" value="1"/>
</dbReference>
<evidence type="ECO:0000256" key="1">
    <source>
        <dbReference type="ARBA" id="ARBA00022741"/>
    </source>
</evidence>
<dbReference type="Pfam" id="PF00005">
    <property type="entry name" value="ABC_tran"/>
    <property type="match status" value="1"/>
</dbReference>
<keyword evidence="2" id="KW-0067">ATP-binding</keyword>
<protein>
    <recommendedName>
        <fullName evidence="3">ABC transporter domain-containing protein</fullName>
    </recommendedName>
</protein>
<dbReference type="InterPro" id="IPR015854">
    <property type="entry name" value="ABC_transpr_LolD-like"/>
</dbReference>
<dbReference type="PROSITE" id="PS00211">
    <property type="entry name" value="ABC_TRANSPORTER_1"/>
    <property type="match status" value="1"/>
</dbReference>
<organism evidence="4">
    <name type="scientific">marine sediment metagenome</name>
    <dbReference type="NCBI Taxonomy" id="412755"/>
    <lineage>
        <taxon>unclassified sequences</taxon>
        <taxon>metagenomes</taxon>
        <taxon>ecological metagenomes</taxon>
    </lineage>
</organism>
<dbReference type="EMBL" id="BARU01000731">
    <property type="protein sequence ID" value="GAH24268.1"/>
    <property type="molecule type" value="Genomic_DNA"/>
</dbReference>
<comment type="caution">
    <text evidence="4">The sequence shown here is derived from an EMBL/GenBank/DDBJ whole genome shotgun (WGS) entry which is preliminary data.</text>
</comment>
<feature type="non-terminal residue" evidence="4">
    <location>
        <position position="201"/>
    </location>
</feature>
<dbReference type="GO" id="GO:0022857">
    <property type="term" value="F:transmembrane transporter activity"/>
    <property type="evidence" value="ECO:0007669"/>
    <property type="project" value="TreeGrafter"/>
</dbReference>
<name>X1FU05_9ZZZZ</name>
<dbReference type="InterPro" id="IPR003439">
    <property type="entry name" value="ABC_transporter-like_ATP-bd"/>
</dbReference>
<reference evidence="4" key="1">
    <citation type="journal article" date="2014" name="Front. Microbiol.">
        <title>High frequency of phylogenetically diverse reductive dehalogenase-homologous genes in deep subseafloor sedimentary metagenomes.</title>
        <authorList>
            <person name="Kawai M."/>
            <person name="Futagami T."/>
            <person name="Toyoda A."/>
            <person name="Takaki Y."/>
            <person name="Nishi S."/>
            <person name="Hori S."/>
            <person name="Arai W."/>
            <person name="Tsubouchi T."/>
            <person name="Morono Y."/>
            <person name="Uchiyama I."/>
            <person name="Ito T."/>
            <person name="Fujiyama A."/>
            <person name="Inagaki F."/>
            <person name="Takami H."/>
        </authorList>
    </citation>
    <scope>NUCLEOTIDE SEQUENCE</scope>
    <source>
        <strain evidence="4">Expedition CK06-06</strain>
    </source>
</reference>
<dbReference type="Gene3D" id="3.40.50.300">
    <property type="entry name" value="P-loop containing nucleotide triphosphate hydrolases"/>
    <property type="match status" value="1"/>
</dbReference>